<evidence type="ECO:0000313" key="2">
    <source>
        <dbReference type="Proteomes" id="UP000499080"/>
    </source>
</evidence>
<comment type="caution">
    <text evidence="1">The sequence shown here is derived from an EMBL/GenBank/DDBJ whole genome shotgun (WGS) entry which is preliminary data.</text>
</comment>
<sequence>MEYQEIEKLSASNYNSWCDVRIILLEKDCWGIAQGTETTLAQGATAKEVKDYRLKKSRAYSIIYLNTDACHQPLISDTEDANQAWEKLKQQFCPESHARVVALTDEFFSCRIQVGESLGLYAARLHQFVNQLKDAGAPIAEQCQSFHVICYLPMECSGIVQSVYHWEDKKFVFDNVVNELIAEESRLKVSK</sequence>
<dbReference type="OrthoDB" id="97058at2759"/>
<accession>A0A4Y2IYZ9</accession>
<dbReference type="PANTHER" id="PTHR47481:SF7">
    <property type="entry name" value="CCHC-TYPE DOMAIN-CONTAINING PROTEIN"/>
    <property type="match status" value="1"/>
</dbReference>
<evidence type="ECO:0000313" key="1">
    <source>
        <dbReference type="EMBL" id="GBM82092.1"/>
    </source>
</evidence>
<dbReference type="PANTHER" id="PTHR47481">
    <property type="match status" value="1"/>
</dbReference>
<evidence type="ECO:0008006" key="3">
    <source>
        <dbReference type="Google" id="ProtNLM"/>
    </source>
</evidence>
<dbReference type="Proteomes" id="UP000499080">
    <property type="component" value="Unassembled WGS sequence"/>
</dbReference>
<dbReference type="EMBL" id="BGPR01108193">
    <property type="protein sequence ID" value="GBM82092.1"/>
    <property type="molecule type" value="Genomic_DNA"/>
</dbReference>
<gene>
    <name evidence="1" type="ORF">AVEN_79083_1</name>
</gene>
<dbReference type="AlphaFoldDB" id="A0A4Y2IYZ9"/>
<keyword evidence="2" id="KW-1185">Reference proteome</keyword>
<dbReference type="Pfam" id="PF14223">
    <property type="entry name" value="Retrotran_gag_2"/>
    <property type="match status" value="1"/>
</dbReference>
<reference evidence="1 2" key="1">
    <citation type="journal article" date="2019" name="Sci. Rep.">
        <title>Orb-weaving spider Araneus ventricosus genome elucidates the spidroin gene catalogue.</title>
        <authorList>
            <person name="Kono N."/>
            <person name="Nakamura H."/>
            <person name="Ohtoshi R."/>
            <person name="Moran D.A.P."/>
            <person name="Shinohara A."/>
            <person name="Yoshida Y."/>
            <person name="Fujiwara M."/>
            <person name="Mori M."/>
            <person name="Tomita M."/>
            <person name="Arakawa K."/>
        </authorList>
    </citation>
    <scope>NUCLEOTIDE SEQUENCE [LARGE SCALE GENOMIC DNA]</scope>
</reference>
<proteinExistence type="predicted"/>
<protein>
    <recommendedName>
        <fullName evidence="3">Retrotransposon gag domain-containing protein</fullName>
    </recommendedName>
</protein>
<name>A0A4Y2IYZ9_ARAVE</name>
<organism evidence="1 2">
    <name type="scientific">Araneus ventricosus</name>
    <name type="common">Orbweaver spider</name>
    <name type="synonym">Epeira ventricosa</name>
    <dbReference type="NCBI Taxonomy" id="182803"/>
    <lineage>
        <taxon>Eukaryota</taxon>
        <taxon>Metazoa</taxon>
        <taxon>Ecdysozoa</taxon>
        <taxon>Arthropoda</taxon>
        <taxon>Chelicerata</taxon>
        <taxon>Arachnida</taxon>
        <taxon>Araneae</taxon>
        <taxon>Araneomorphae</taxon>
        <taxon>Entelegynae</taxon>
        <taxon>Araneoidea</taxon>
        <taxon>Araneidae</taxon>
        <taxon>Araneus</taxon>
    </lineage>
</organism>